<keyword evidence="3" id="KW-0326">Glycosidase</keyword>
<proteinExistence type="inferred from homology"/>
<dbReference type="Gene3D" id="2.60.120.260">
    <property type="entry name" value="Galactose-binding domain-like"/>
    <property type="match status" value="1"/>
</dbReference>
<dbReference type="AlphaFoldDB" id="A0A9D1R6N1"/>
<dbReference type="GO" id="GO:0005975">
    <property type="term" value="P:carbohydrate metabolic process"/>
    <property type="evidence" value="ECO:0007669"/>
    <property type="project" value="InterPro"/>
</dbReference>
<protein>
    <submittedName>
        <fullName evidence="6">Glycoside hydrolase family 2 protein</fullName>
    </submittedName>
</protein>
<dbReference type="SUPFAM" id="SSF49785">
    <property type="entry name" value="Galactose-binding domain-like"/>
    <property type="match status" value="1"/>
</dbReference>
<dbReference type="GO" id="GO:0004553">
    <property type="term" value="F:hydrolase activity, hydrolyzing O-glycosyl compounds"/>
    <property type="evidence" value="ECO:0007669"/>
    <property type="project" value="InterPro"/>
</dbReference>
<dbReference type="InterPro" id="IPR036156">
    <property type="entry name" value="Beta-gal/glucu_dom_sf"/>
</dbReference>
<dbReference type="Proteomes" id="UP000824265">
    <property type="component" value="Unassembled WGS sequence"/>
</dbReference>
<sequence>MRKIIPFNDNWSFTKDADPKGACFESVTLPHTWNNVDGMDGRGEYYRGKCWYAKTLETPRLPEGYRLCLEILALSLCGRVFVNGREAACHEGGFSSFVVDITDYLNPHGANELLILADNENHSHIYPQMADFTFYGGLYRGVRLLFLPPVHFETSFYGASGLAVTCETSFEAPLEASVKAPGRAGLQNTPDGQKGTGIPQGSAMLHLNSWVTDPSEDYTVRYLILDREGNAVSEIFRPSLAPKADVLLPDAHLWQGVEDPYLYRCIASLIYRNETVDQVETAFGIRSFYVDPEKGFFLNGKPMMLRGVARHQDRLYQGWALTRKEHYEDAALIKEIGANTVRLAHYQHSQDFYDACDEYGFIVWAEIPYISAQSDDPSAHENCRLQMKELIYQNYNHPSICFWGLSNEITIAGEKPGLVENHRDLNRLVKSIDPSRLTTMAHVSMLPLDSPLHGITDLESYNHYFGWYGGTYDNNEAWLDHFHRIHPYICLGLSEYGAEGIITYQPDEPKCRDYSEAYQALYHEHMAKILMERPYLWSTHVWNMFDFGCAARNEGGTAGRNNKGLVTIDRKIKKEAFYVYKAYWSKEPFVYLCGRRYAKRAFDTAAIKVYSNCPQVTLYVNGKPFSTQYGDKIFLFENVPLSQGFTFLTASASLDGKTVNDSMTLEKTDKKPDIYTLPQEEDDLDGAVNWFEQVETVASDAPAEFSQEHFSIYDKIKDILQNEDAFQILAGSMYAMTGMKLKKSMLGMMGDQTLKELSSMMTGMGGPEKKVPKNAMEIINAELGKISKK</sequence>
<dbReference type="SUPFAM" id="SSF49303">
    <property type="entry name" value="beta-Galactosidase/glucuronidase domain"/>
    <property type="match status" value="1"/>
</dbReference>
<dbReference type="EMBL" id="DXGH01000033">
    <property type="protein sequence ID" value="HIW81052.1"/>
    <property type="molecule type" value="Genomic_DNA"/>
</dbReference>
<keyword evidence="2 6" id="KW-0378">Hydrolase</keyword>
<reference evidence="6" key="2">
    <citation type="submission" date="2021-04" db="EMBL/GenBank/DDBJ databases">
        <authorList>
            <person name="Gilroy R."/>
        </authorList>
    </citation>
    <scope>NUCLEOTIDE SEQUENCE</scope>
    <source>
        <strain evidence="6">CHK195-6426</strain>
    </source>
</reference>
<dbReference type="InterPro" id="IPR017853">
    <property type="entry name" value="GH"/>
</dbReference>
<dbReference type="InterPro" id="IPR006101">
    <property type="entry name" value="Glyco_hydro_2"/>
</dbReference>
<evidence type="ECO:0000256" key="1">
    <source>
        <dbReference type="ARBA" id="ARBA00007401"/>
    </source>
</evidence>
<dbReference type="Gene3D" id="2.60.40.10">
    <property type="entry name" value="Immunoglobulins"/>
    <property type="match status" value="2"/>
</dbReference>
<dbReference type="InterPro" id="IPR013783">
    <property type="entry name" value="Ig-like_fold"/>
</dbReference>
<reference evidence="6" key="1">
    <citation type="journal article" date="2021" name="PeerJ">
        <title>Extensive microbial diversity within the chicken gut microbiome revealed by metagenomics and culture.</title>
        <authorList>
            <person name="Gilroy R."/>
            <person name="Ravi A."/>
            <person name="Getino M."/>
            <person name="Pursley I."/>
            <person name="Horton D.L."/>
            <person name="Alikhan N.F."/>
            <person name="Baker D."/>
            <person name="Gharbi K."/>
            <person name="Hall N."/>
            <person name="Watson M."/>
            <person name="Adriaenssens E.M."/>
            <person name="Foster-Nyarko E."/>
            <person name="Jarju S."/>
            <person name="Secka A."/>
            <person name="Antonio M."/>
            <person name="Oren A."/>
            <person name="Chaudhuri R.R."/>
            <person name="La Ragione R."/>
            <person name="Hildebrand F."/>
            <person name="Pallen M.J."/>
        </authorList>
    </citation>
    <scope>NUCLEOTIDE SEQUENCE</scope>
    <source>
        <strain evidence="6">CHK195-6426</strain>
    </source>
</reference>
<dbReference type="InterPro" id="IPR006102">
    <property type="entry name" value="Ig-like_GH2"/>
</dbReference>
<evidence type="ECO:0000256" key="2">
    <source>
        <dbReference type="ARBA" id="ARBA00022801"/>
    </source>
</evidence>
<feature type="domain" description="Glycoside hydrolase family 2 catalytic" evidence="5">
    <location>
        <begin position="294"/>
        <end position="584"/>
    </location>
</feature>
<dbReference type="InterPro" id="IPR006103">
    <property type="entry name" value="Glyco_hydro_2_cat"/>
</dbReference>
<dbReference type="PANTHER" id="PTHR42732">
    <property type="entry name" value="BETA-GALACTOSIDASE"/>
    <property type="match status" value="1"/>
</dbReference>
<dbReference type="SUPFAM" id="SSF51445">
    <property type="entry name" value="(Trans)glycosidases"/>
    <property type="match status" value="1"/>
</dbReference>
<evidence type="ECO:0000259" key="4">
    <source>
        <dbReference type="Pfam" id="PF00703"/>
    </source>
</evidence>
<accession>A0A9D1R6N1</accession>
<gene>
    <name evidence="6" type="ORF">H9742_05895</name>
</gene>
<name>A0A9D1R6N1_9FIRM</name>
<dbReference type="Pfam" id="PF02836">
    <property type="entry name" value="Glyco_hydro_2_C"/>
    <property type="match status" value="1"/>
</dbReference>
<comment type="similarity">
    <text evidence="1">Belongs to the glycosyl hydrolase 2 family.</text>
</comment>
<dbReference type="PANTHER" id="PTHR42732:SF1">
    <property type="entry name" value="BETA-MANNOSIDASE"/>
    <property type="match status" value="1"/>
</dbReference>
<evidence type="ECO:0000313" key="6">
    <source>
        <dbReference type="EMBL" id="HIW81052.1"/>
    </source>
</evidence>
<evidence type="ECO:0000313" key="7">
    <source>
        <dbReference type="Proteomes" id="UP000824265"/>
    </source>
</evidence>
<dbReference type="InterPro" id="IPR051913">
    <property type="entry name" value="GH2_Domain-Containing"/>
</dbReference>
<evidence type="ECO:0000256" key="3">
    <source>
        <dbReference type="ARBA" id="ARBA00023295"/>
    </source>
</evidence>
<dbReference type="Pfam" id="PF00703">
    <property type="entry name" value="Glyco_hydro_2"/>
    <property type="match status" value="1"/>
</dbReference>
<dbReference type="InterPro" id="IPR008979">
    <property type="entry name" value="Galactose-bd-like_sf"/>
</dbReference>
<evidence type="ECO:0000259" key="5">
    <source>
        <dbReference type="Pfam" id="PF02836"/>
    </source>
</evidence>
<comment type="caution">
    <text evidence="6">The sequence shown here is derived from an EMBL/GenBank/DDBJ whole genome shotgun (WGS) entry which is preliminary data.</text>
</comment>
<dbReference type="PRINTS" id="PR00132">
    <property type="entry name" value="GLHYDRLASE2"/>
</dbReference>
<dbReference type="Gene3D" id="3.20.20.80">
    <property type="entry name" value="Glycosidases"/>
    <property type="match status" value="1"/>
</dbReference>
<organism evidence="6 7">
    <name type="scientific">Candidatus Acetatifactor stercoripullorum</name>
    <dbReference type="NCBI Taxonomy" id="2838414"/>
    <lineage>
        <taxon>Bacteria</taxon>
        <taxon>Bacillati</taxon>
        <taxon>Bacillota</taxon>
        <taxon>Clostridia</taxon>
        <taxon>Lachnospirales</taxon>
        <taxon>Lachnospiraceae</taxon>
        <taxon>Acetatifactor</taxon>
    </lineage>
</organism>
<feature type="domain" description="Glycoside hydrolase family 2 immunoglobulin-like beta-sandwich" evidence="4">
    <location>
        <begin position="211"/>
        <end position="286"/>
    </location>
</feature>